<dbReference type="GO" id="GO:0004351">
    <property type="term" value="F:glutamate decarboxylase activity"/>
    <property type="evidence" value="ECO:0007669"/>
    <property type="project" value="UniProtKB-EC"/>
</dbReference>
<comment type="catalytic activity">
    <reaction evidence="6 9">
        <text>L-glutamate + H(+) = 4-aminobutanoate + CO2</text>
        <dbReference type="Rhea" id="RHEA:17785"/>
        <dbReference type="ChEBI" id="CHEBI:15378"/>
        <dbReference type="ChEBI" id="CHEBI:16526"/>
        <dbReference type="ChEBI" id="CHEBI:29985"/>
        <dbReference type="ChEBI" id="CHEBI:59888"/>
        <dbReference type="EC" id="4.1.1.15"/>
    </reaction>
</comment>
<dbReference type="EMBL" id="QSJP01000028">
    <property type="protein sequence ID" value="RHD82008.1"/>
    <property type="molecule type" value="Genomic_DNA"/>
</dbReference>
<dbReference type="Proteomes" id="UP000436858">
    <property type="component" value="Unassembled WGS sequence"/>
</dbReference>
<reference evidence="12 13" key="1">
    <citation type="submission" date="2018-08" db="EMBL/GenBank/DDBJ databases">
        <title>A genome reference for cultivated species of the human gut microbiota.</title>
        <authorList>
            <person name="Zou Y."/>
            <person name="Xue W."/>
            <person name="Luo G."/>
        </authorList>
    </citation>
    <scope>NUCLEOTIDE SEQUENCE [LARGE SCALE GENOMIC DNA]</scope>
    <source>
        <strain evidence="12 13">AM30-26</strain>
    </source>
</reference>
<dbReference type="GeneID" id="60923742"/>
<dbReference type="AlphaFoldDB" id="A0A0P0FKB9"/>
<dbReference type="Proteomes" id="UP000284785">
    <property type="component" value="Unassembled WGS sequence"/>
</dbReference>
<dbReference type="InterPro" id="IPR015424">
    <property type="entry name" value="PyrdxlP-dep_Trfase"/>
</dbReference>
<evidence type="ECO:0000313" key="12">
    <source>
        <dbReference type="EMBL" id="RHD82008.1"/>
    </source>
</evidence>
<dbReference type="FunFam" id="3.90.1150.160:FF:000003">
    <property type="entry name" value="Glutamate decarboxylase"/>
    <property type="match status" value="1"/>
</dbReference>
<dbReference type="EMBL" id="WCRY01000038">
    <property type="protein sequence ID" value="KAB4472648.1"/>
    <property type="molecule type" value="Genomic_DNA"/>
</dbReference>
<accession>A0A0P0FKB9</accession>
<dbReference type="Gene3D" id="3.90.1150.160">
    <property type="match status" value="1"/>
</dbReference>
<evidence type="ECO:0000313" key="15">
    <source>
        <dbReference type="Proteomes" id="UP000440614"/>
    </source>
</evidence>
<comment type="cofactor">
    <cofactor evidence="1 7 8">
        <name>pyridoxal 5'-phosphate</name>
        <dbReference type="ChEBI" id="CHEBI:597326"/>
    </cofactor>
</comment>
<dbReference type="Pfam" id="PF00282">
    <property type="entry name" value="Pyridoxal_deC"/>
    <property type="match status" value="1"/>
</dbReference>
<dbReference type="FunFam" id="4.10.280.50:FF:000003">
    <property type="entry name" value="Glutamate decarboxylase"/>
    <property type="match status" value="1"/>
</dbReference>
<comment type="similarity">
    <text evidence="2 8">Belongs to the group II decarboxylase family.</text>
</comment>
<dbReference type="GO" id="GO:0006538">
    <property type="term" value="P:L-glutamate catabolic process"/>
    <property type="evidence" value="ECO:0007669"/>
    <property type="project" value="TreeGrafter"/>
</dbReference>
<dbReference type="PANTHER" id="PTHR43321:SF3">
    <property type="entry name" value="GLUTAMATE DECARBOXYLASE"/>
    <property type="match status" value="1"/>
</dbReference>
<comment type="caution">
    <text evidence="12">The sequence shown here is derived from an EMBL/GenBank/DDBJ whole genome shotgun (WGS) entry which is preliminary data.</text>
</comment>
<keyword evidence="5 8" id="KW-0456">Lyase</keyword>
<evidence type="ECO:0000313" key="11">
    <source>
        <dbReference type="EMBL" id="KAB4472648.1"/>
    </source>
</evidence>
<dbReference type="RefSeq" id="WP_011108358.1">
    <property type="nucleotide sequence ID" value="NZ_CABJDH010000010.1"/>
</dbReference>
<dbReference type="Gene3D" id="4.10.280.50">
    <property type="match status" value="1"/>
</dbReference>
<dbReference type="SMR" id="A0A0P0FKB9"/>
<evidence type="ECO:0000313" key="13">
    <source>
        <dbReference type="Proteomes" id="UP000284785"/>
    </source>
</evidence>
<evidence type="ECO:0000256" key="3">
    <source>
        <dbReference type="ARBA" id="ARBA00012421"/>
    </source>
</evidence>
<dbReference type="FunFam" id="3.40.640.10:FF:000017">
    <property type="entry name" value="Glutamate decarboxylase"/>
    <property type="match status" value="1"/>
</dbReference>
<dbReference type="InterPro" id="IPR002129">
    <property type="entry name" value="PyrdxlP-dep_de-COase"/>
</dbReference>
<dbReference type="InterPro" id="IPR010107">
    <property type="entry name" value="Glutamate_decarboxylase"/>
</dbReference>
<evidence type="ECO:0000256" key="7">
    <source>
        <dbReference type="PIRSR" id="PIRSR602129-50"/>
    </source>
</evidence>
<evidence type="ECO:0000313" key="14">
    <source>
        <dbReference type="Proteomes" id="UP000436858"/>
    </source>
</evidence>
<dbReference type="CDD" id="cd06450">
    <property type="entry name" value="DOPA_deC_like"/>
    <property type="match status" value="1"/>
</dbReference>
<dbReference type="GO" id="GO:0005829">
    <property type="term" value="C:cytosol"/>
    <property type="evidence" value="ECO:0007669"/>
    <property type="project" value="TreeGrafter"/>
</dbReference>
<evidence type="ECO:0000256" key="5">
    <source>
        <dbReference type="ARBA" id="ARBA00023239"/>
    </source>
</evidence>
<protein>
    <recommendedName>
        <fullName evidence="3 9">Glutamate decarboxylase</fullName>
        <ecNumber evidence="3 9">4.1.1.15</ecNumber>
    </recommendedName>
</protein>
<dbReference type="OMA" id="ECRDKNM"/>
<dbReference type="SUPFAM" id="SSF53383">
    <property type="entry name" value="PLP-dependent transferases"/>
    <property type="match status" value="1"/>
</dbReference>
<organism evidence="12 13">
    <name type="scientific">Bacteroides thetaiotaomicron</name>
    <dbReference type="NCBI Taxonomy" id="818"/>
    <lineage>
        <taxon>Bacteria</taxon>
        <taxon>Pseudomonadati</taxon>
        <taxon>Bacteroidota</taxon>
        <taxon>Bacteroidia</taxon>
        <taxon>Bacteroidales</taxon>
        <taxon>Bacteroidaceae</taxon>
        <taxon>Bacteroides</taxon>
    </lineage>
</organism>
<dbReference type="PANTHER" id="PTHR43321">
    <property type="entry name" value="GLUTAMATE DECARBOXYLASE"/>
    <property type="match status" value="1"/>
</dbReference>
<dbReference type="GO" id="GO:0030170">
    <property type="term" value="F:pyridoxal phosphate binding"/>
    <property type="evidence" value="ECO:0007669"/>
    <property type="project" value="InterPro"/>
</dbReference>
<dbReference type="NCBIfam" id="TIGR01788">
    <property type="entry name" value="Glu-decarb-GAD"/>
    <property type="match status" value="1"/>
</dbReference>
<evidence type="ECO:0000256" key="1">
    <source>
        <dbReference type="ARBA" id="ARBA00001933"/>
    </source>
</evidence>
<evidence type="ECO:0000256" key="9">
    <source>
        <dbReference type="RuleBase" id="RU361171"/>
    </source>
</evidence>
<gene>
    <name evidence="12" type="ORF">DW780_22950</name>
    <name evidence="11" type="ORF">GAN91_24535</name>
    <name evidence="10" type="ORF">GAO51_14925</name>
</gene>
<keyword evidence="9" id="KW-0210">Decarboxylase</keyword>
<evidence type="ECO:0000256" key="8">
    <source>
        <dbReference type="RuleBase" id="RU000382"/>
    </source>
</evidence>
<keyword evidence="4 7" id="KW-0663">Pyridoxal phosphate</keyword>
<dbReference type="EC" id="4.1.1.15" evidence="3 9"/>
<dbReference type="Gene3D" id="3.40.640.10">
    <property type="entry name" value="Type I PLP-dependent aspartate aminotransferase-like (Major domain)"/>
    <property type="match status" value="1"/>
</dbReference>
<dbReference type="EMBL" id="WCSY01000013">
    <property type="protein sequence ID" value="KAB4311161.1"/>
    <property type="molecule type" value="Genomic_DNA"/>
</dbReference>
<evidence type="ECO:0000256" key="4">
    <source>
        <dbReference type="ARBA" id="ARBA00022898"/>
    </source>
</evidence>
<sequence>MEDLNFRKGDAKTDVFGSDRMLQPSPVERIPDGPTTPEVAYQMVKDETFAQTQPRLNLATFVTTYMDDYATKLMNEAININYIDETEYPRIAVMNGKCINIVANLWNSPEKDTWKTGALAIGSSEACMLGGVAAWLRWRKKRQAQGKPFDKPNFVISTGFQVVWEKFAQLWQIEMREVPLTLEKTTLDPEEALKMCDENTICVVPIQGVTWTGLNDDVEALDKALDAYNAKTGYDIPIHVDAASGGFILPFLYPDTKWDFRLKWVLSISVSGHKFGLVYPGLGWVCWKGKEYLPEEMSFSVNYLGANITQVGLNFSRPAAQILGQYYQFIRLGFQGYKEVQYNSLQIAKYIHGEIAKMAPFVNYSENVVNPLFIWYLKPEYAKSAKWTLYDLQDKLSQHGWMVPAYTLPSKLEDYVVMRVVVRQGFSRDMADMLLGDIKNAIAELEKLDFPTPTRMAQEKNLPVEAKMFNHGGRRHKTVKK</sequence>
<proteinExistence type="inferred from homology"/>
<name>A0A0P0FKB9_BACT4</name>
<evidence type="ECO:0000313" key="10">
    <source>
        <dbReference type="EMBL" id="KAB4311161.1"/>
    </source>
</evidence>
<dbReference type="KEGG" id="btho:Btheta7330_04430"/>
<feature type="modified residue" description="N6-(pyridoxal phosphate)lysine" evidence="7">
    <location>
        <position position="274"/>
    </location>
</feature>
<evidence type="ECO:0000256" key="6">
    <source>
        <dbReference type="ARBA" id="ARBA00048868"/>
    </source>
</evidence>
<reference evidence="14 15" key="2">
    <citation type="journal article" date="2019" name="Nat. Med.">
        <title>A library of human gut bacterial isolates paired with longitudinal multiomics data enables mechanistic microbiome research.</title>
        <authorList>
            <person name="Poyet M."/>
            <person name="Groussin M."/>
            <person name="Gibbons S.M."/>
            <person name="Avila-Pacheco J."/>
            <person name="Jiang X."/>
            <person name="Kearney S.M."/>
            <person name="Perrotta A.R."/>
            <person name="Berdy B."/>
            <person name="Zhao S."/>
            <person name="Lieberman T.D."/>
            <person name="Swanson P.K."/>
            <person name="Smith M."/>
            <person name="Roesemann S."/>
            <person name="Alexander J.E."/>
            <person name="Rich S.A."/>
            <person name="Livny J."/>
            <person name="Vlamakis H."/>
            <person name="Clish C."/>
            <person name="Bullock K."/>
            <person name="Deik A."/>
            <person name="Scott J."/>
            <person name="Pierce K.A."/>
            <person name="Xavier R.J."/>
            <person name="Alm E.J."/>
        </authorList>
    </citation>
    <scope>NUCLEOTIDE SEQUENCE [LARGE SCALE GENOMIC DNA]</scope>
    <source>
        <strain evidence="11 14">BIOML-A162</strain>
        <strain evidence="10 15">BIOML-A188</strain>
    </source>
</reference>
<evidence type="ECO:0000256" key="2">
    <source>
        <dbReference type="ARBA" id="ARBA00009533"/>
    </source>
</evidence>
<dbReference type="Proteomes" id="UP000440614">
    <property type="component" value="Unassembled WGS sequence"/>
</dbReference>
<dbReference type="InterPro" id="IPR015421">
    <property type="entry name" value="PyrdxlP-dep_Trfase_major"/>
</dbReference>